<evidence type="ECO:0000256" key="9">
    <source>
        <dbReference type="ARBA" id="ARBA00048830"/>
    </source>
</evidence>
<dbReference type="PANTHER" id="PTHR10682:SF10">
    <property type="entry name" value="POLYNUCLEOTIDE ADENYLYLTRANSFERASE"/>
    <property type="match status" value="1"/>
</dbReference>
<keyword evidence="6" id="KW-0547">Nucleotide-binding</keyword>
<gene>
    <name evidence="11" type="ORF">MENT_LOCUS4030</name>
</gene>
<evidence type="ECO:0000259" key="10">
    <source>
        <dbReference type="Pfam" id="PF04928"/>
    </source>
</evidence>
<keyword evidence="5" id="KW-0808">Transferase</keyword>
<evidence type="ECO:0000256" key="6">
    <source>
        <dbReference type="ARBA" id="ARBA00022741"/>
    </source>
</evidence>
<comment type="subcellular location">
    <subcellularLocation>
        <location evidence="1">Nucleus</location>
    </subcellularLocation>
</comment>
<comment type="similarity">
    <text evidence="2">Belongs to the poly(A) polymerase family.</text>
</comment>
<dbReference type="Pfam" id="PF04928">
    <property type="entry name" value="PAP_central"/>
    <property type="match status" value="1"/>
</dbReference>
<dbReference type="PANTHER" id="PTHR10682">
    <property type="entry name" value="POLY A POLYMERASE"/>
    <property type="match status" value="1"/>
</dbReference>
<organism evidence="11 12">
    <name type="scientific">Meloidogyne enterolobii</name>
    <name type="common">Root-knot nematode worm</name>
    <name type="synonym">Meloidogyne mayaguensis</name>
    <dbReference type="NCBI Taxonomy" id="390850"/>
    <lineage>
        <taxon>Eukaryota</taxon>
        <taxon>Metazoa</taxon>
        <taxon>Ecdysozoa</taxon>
        <taxon>Nematoda</taxon>
        <taxon>Chromadorea</taxon>
        <taxon>Rhabditida</taxon>
        <taxon>Tylenchina</taxon>
        <taxon>Tylenchomorpha</taxon>
        <taxon>Tylenchoidea</taxon>
        <taxon>Meloidogynidae</taxon>
        <taxon>Meloidogyninae</taxon>
        <taxon>Meloidogyne</taxon>
    </lineage>
</organism>
<dbReference type="GO" id="GO:0006397">
    <property type="term" value="P:mRNA processing"/>
    <property type="evidence" value="ECO:0007669"/>
    <property type="project" value="UniProtKB-KW"/>
</dbReference>
<feature type="domain" description="Poly(A) polymerase central" evidence="10">
    <location>
        <begin position="60"/>
        <end position="173"/>
    </location>
</feature>
<evidence type="ECO:0000256" key="5">
    <source>
        <dbReference type="ARBA" id="ARBA00022679"/>
    </source>
</evidence>
<evidence type="ECO:0000256" key="7">
    <source>
        <dbReference type="ARBA" id="ARBA00022840"/>
    </source>
</evidence>
<comment type="caution">
    <text evidence="11">The sequence shown here is derived from an EMBL/GenBank/DDBJ whole genome shotgun (WGS) entry which is preliminary data.</text>
</comment>
<evidence type="ECO:0000313" key="11">
    <source>
        <dbReference type="EMBL" id="CAD2133444.1"/>
    </source>
</evidence>
<evidence type="ECO:0000256" key="4">
    <source>
        <dbReference type="ARBA" id="ARBA00022664"/>
    </source>
</evidence>
<protein>
    <recommendedName>
        <fullName evidence="3">polynucleotide adenylyltransferase</fullName>
        <ecNumber evidence="3">2.7.7.19</ecNumber>
    </recommendedName>
</protein>
<accession>A0A6V7TT10</accession>
<keyword evidence="8" id="KW-0539">Nucleus</keyword>
<proteinExistence type="inferred from homology"/>
<evidence type="ECO:0000313" key="12">
    <source>
        <dbReference type="Proteomes" id="UP000580250"/>
    </source>
</evidence>
<evidence type="ECO:0000256" key="8">
    <source>
        <dbReference type="ARBA" id="ARBA00023242"/>
    </source>
</evidence>
<keyword evidence="4" id="KW-0507">mRNA processing</keyword>
<reference evidence="11 12" key="1">
    <citation type="submission" date="2020-08" db="EMBL/GenBank/DDBJ databases">
        <authorList>
            <person name="Koutsovoulos G."/>
            <person name="Danchin GJ E."/>
        </authorList>
    </citation>
    <scope>NUCLEOTIDE SEQUENCE [LARGE SCALE GENOMIC DNA]</scope>
</reference>
<evidence type="ECO:0000256" key="3">
    <source>
        <dbReference type="ARBA" id="ARBA00012388"/>
    </source>
</evidence>
<evidence type="ECO:0000256" key="1">
    <source>
        <dbReference type="ARBA" id="ARBA00004123"/>
    </source>
</evidence>
<dbReference type="GO" id="GO:0005524">
    <property type="term" value="F:ATP binding"/>
    <property type="evidence" value="ECO:0007669"/>
    <property type="project" value="UniProtKB-KW"/>
</dbReference>
<keyword evidence="7" id="KW-0067">ATP-binding</keyword>
<evidence type="ECO:0000256" key="2">
    <source>
        <dbReference type="ARBA" id="ARBA00010912"/>
    </source>
</evidence>
<dbReference type="InterPro" id="IPR007012">
    <property type="entry name" value="PolA_pol_cen_dom"/>
</dbReference>
<comment type="catalytic activity">
    <reaction evidence="9">
        <text>RNA(n) + ATP = RNA(n)-3'-adenine ribonucleotide + diphosphate</text>
        <dbReference type="Rhea" id="RHEA:11332"/>
        <dbReference type="Rhea" id="RHEA-COMP:14527"/>
        <dbReference type="Rhea" id="RHEA-COMP:17347"/>
        <dbReference type="ChEBI" id="CHEBI:30616"/>
        <dbReference type="ChEBI" id="CHEBI:33019"/>
        <dbReference type="ChEBI" id="CHEBI:140395"/>
        <dbReference type="ChEBI" id="CHEBI:173115"/>
        <dbReference type="EC" id="2.7.7.19"/>
    </reaction>
</comment>
<dbReference type="EMBL" id="CAJEWN010000013">
    <property type="protein sequence ID" value="CAD2133444.1"/>
    <property type="molecule type" value="Genomic_DNA"/>
</dbReference>
<dbReference type="EC" id="2.7.7.19" evidence="3"/>
<dbReference type="OrthoDB" id="5901994at2759"/>
<name>A0A6V7TT10_MELEN</name>
<dbReference type="SUPFAM" id="SSF81631">
    <property type="entry name" value="PAP/OAS1 substrate-binding domain"/>
    <property type="match status" value="1"/>
</dbReference>
<dbReference type="Proteomes" id="UP000580250">
    <property type="component" value="Unassembled WGS sequence"/>
</dbReference>
<dbReference type="Gene3D" id="1.10.1410.10">
    <property type="match status" value="1"/>
</dbReference>
<dbReference type="GO" id="GO:0005634">
    <property type="term" value="C:nucleus"/>
    <property type="evidence" value="ECO:0007669"/>
    <property type="project" value="UniProtKB-SubCell"/>
</dbReference>
<sequence>MFQHLVTFNHLQKHTNNFQKMIKLTIEGIKFTIETKEALYKPATNNFIKELPDIKNNIKFTKALIILNRWAKNNFVNQESFGVLNEYSISIMLTKINILYPNVSLIELIERFFLTYLTWNNSIPVRIKENKTEKINEKEDSSIIILSPTNPEQNLTKQIYKSTTKIIEKAMLEGF</sequence>
<dbReference type="AlphaFoldDB" id="A0A6V7TT10"/>
<dbReference type="GO" id="GO:1990817">
    <property type="term" value="F:poly(A) RNA polymerase activity"/>
    <property type="evidence" value="ECO:0007669"/>
    <property type="project" value="UniProtKB-EC"/>
</dbReference>